<evidence type="ECO:0008006" key="4">
    <source>
        <dbReference type="Google" id="ProtNLM"/>
    </source>
</evidence>
<protein>
    <recommendedName>
        <fullName evidence="4">DUF3159 domain-containing protein</fullName>
    </recommendedName>
</protein>
<dbReference type="OrthoDB" id="5244221at2"/>
<sequence length="229" mass="24239">MTSTPERERPSRDRPESLADLLGGRRGAVDATLPPVAFAVGWLAAGLWGGVTAAVLTGAAVAGWRLRRGDRPRSVLIGLLAVCVAALIALRTGRAGDFFLVQLVSNAASALAWIVSIVVRWPLLGVLVGAALGQRGRWRQDPALLRAYARGSWVWAATYLLRVAVFVPLWLAGQVVALVVARVALTWPLIAAALAGSWLVIRRSLPAGHPGLRHPVASSDRDGAPPPEK</sequence>
<feature type="transmembrane region" description="Helical" evidence="1">
    <location>
        <begin position="153"/>
        <end position="173"/>
    </location>
</feature>
<name>A0A1C6T4E3_9ACTN</name>
<dbReference type="STRING" id="568872.GA0070624_5615"/>
<keyword evidence="1" id="KW-0812">Transmembrane</keyword>
<proteinExistence type="predicted"/>
<dbReference type="EMBL" id="FMHV01000002">
    <property type="protein sequence ID" value="SCL36664.1"/>
    <property type="molecule type" value="Genomic_DNA"/>
</dbReference>
<dbReference type="RefSeq" id="WP_091345821.1">
    <property type="nucleotide sequence ID" value="NZ_FMHV01000002.1"/>
</dbReference>
<keyword evidence="1" id="KW-1133">Transmembrane helix</keyword>
<feature type="transmembrane region" description="Helical" evidence="1">
    <location>
        <begin position="179"/>
        <end position="201"/>
    </location>
</feature>
<feature type="transmembrane region" description="Helical" evidence="1">
    <location>
        <begin position="36"/>
        <end position="62"/>
    </location>
</feature>
<keyword evidence="1" id="KW-0472">Membrane</keyword>
<dbReference type="Proteomes" id="UP000199413">
    <property type="component" value="Unassembled WGS sequence"/>
</dbReference>
<accession>A0A1C6T4E3</accession>
<evidence type="ECO:0000313" key="2">
    <source>
        <dbReference type="EMBL" id="SCL36664.1"/>
    </source>
</evidence>
<evidence type="ECO:0000256" key="1">
    <source>
        <dbReference type="SAM" id="Phobius"/>
    </source>
</evidence>
<reference evidence="3" key="1">
    <citation type="submission" date="2016-06" db="EMBL/GenBank/DDBJ databases">
        <authorList>
            <person name="Varghese N."/>
            <person name="Submissions Spin"/>
        </authorList>
    </citation>
    <scope>NUCLEOTIDE SEQUENCE [LARGE SCALE GENOMIC DNA]</scope>
    <source>
        <strain evidence="3">DSM 45431</strain>
    </source>
</reference>
<organism evidence="2 3">
    <name type="scientific">Micromonospora rhizosphaerae</name>
    <dbReference type="NCBI Taxonomy" id="568872"/>
    <lineage>
        <taxon>Bacteria</taxon>
        <taxon>Bacillati</taxon>
        <taxon>Actinomycetota</taxon>
        <taxon>Actinomycetes</taxon>
        <taxon>Micromonosporales</taxon>
        <taxon>Micromonosporaceae</taxon>
        <taxon>Micromonospora</taxon>
    </lineage>
</organism>
<feature type="transmembrane region" description="Helical" evidence="1">
    <location>
        <begin position="74"/>
        <end position="90"/>
    </location>
</feature>
<evidence type="ECO:0000313" key="3">
    <source>
        <dbReference type="Proteomes" id="UP000199413"/>
    </source>
</evidence>
<keyword evidence="3" id="KW-1185">Reference proteome</keyword>
<dbReference type="Pfam" id="PF11361">
    <property type="entry name" value="DUF3159"/>
    <property type="match status" value="1"/>
</dbReference>
<dbReference type="InterPro" id="IPR016566">
    <property type="entry name" value="UCP010219"/>
</dbReference>
<dbReference type="AlphaFoldDB" id="A0A1C6T4E3"/>
<feature type="transmembrane region" description="Helical" evidence="1">
    <location>
        <begin position="110"/>
        <end position="132"/>
    </location>
</feature>
<gene>
    <name evidence="2" type="ORF">GA0070624_5615</name>
</gene>